<dbReference type="PANTHER" id="PTHR13932">
    <property type="entry name" value="COPROPORPHYRINIGEN III OXIDASE"/>
    <property type="match status" value="1"/>
</dbReference>
<dbReference type="SUPFAM" id="SSF102114">
    <property type="entry name" value="Radical SAM enzymes"/>
    <property type="match status" value="1"/>
</dbReference>
<dbReference type="Pfam" id="PF04055">
    <property type="entry name" value="Radical_SAM"/>
    <property type="match status" value="1"/>
</dbReference>
<gene>
    <name evidence="3" type="primary">hemW</name>
    <name evidence="3" type="ORF">K8V47_06235</name>
</gene>
<keyword evidence="2" id="KW-0949">S-adenosyl-L-methionine</keyword>
<keyword evidence="2" id="KW-0411">Iron-sulfur</keyword>
<protein>
    <recommendedName>
        <fullName evidence="2">Heme chaperone HemW</fullName>
    </recommendedName>
</protein>
<accession>A0A4Q0U7P9</accession>
<dbReference type="Gene3D" id="3.30.750.200">
    <property type="match status" value="1"/>
</dbReference>
<dbReference type="GO" id="GO:0004109">
    <property type="term" value="F:coproporphyrinogen oxidase activity"/>
    <property type="evidence" value="ECO:0007669"/>
    <property type="project" value="InterPro"/>
</dbReference>
<keyword evidence="2" id="KW-0004">4Fe-4S</keyword>
<evidence type="ECO:0000256" key="1">
    <source>
        <dbReference type="ARBA" id="ARBA00006100"/>
    </source>
</evidence>
<dbReference type="SMART" id="SM00729">
    <property type="entry name" value="Elp3"/>
    <property type="match status" value="1"/>
</dbReference>
<keyword evidence="2" id="KW-0963">Cytoplasm</keyword>
<dbReference type="PANTHER" id="PTHR13932:SF5">
    <property type="entry name" value="RADICAL S-ADENOSYL METHIONINE DOMAIN-CONTAINING PROTEIN 1, MITOCHONDRIAL"/>
    <property type="match status" value="1"/>
</dbReference>
<comment type="caution">
    <text evidence="3">The sequence shown here is derived from an EMBL/GenBank/DDBJ whole genome shotgun (WGS) entry which is preliminary data.</text>
</comment>
<keyword evidence="2" id="KW-0349">Heme</keyword>
<name>A0A4Q0U7P9_9BACT</name>
<dbReference type="InterPro" id="IPR034505">
    <property type="entry name" value="Coproporphyrinogen-III_oxidase"/>
</dbReference>
<dbReference type="SFLD" id="SFLDF00562">
    <property type="entry name" value="HemN-like__clustered_with_heat"/>
    <property type="match status" value="1"/>
</dbReference>
<keyword evidence="2" id="KW-0479">Metal-binding</keyword>
<dbReference type="Proteomes" id="UP000711407">
    <property type="component" value="Unassembled WGS sequence"/>
</dbReference>
<dbReference type="InterPro" id="IPR058240">
    <property type="entry name" value="rSAM_sf"/>
</dbReference>
<dbReference type="InterPro" id="IPR007197">
    <property type="entry name" value="rSAM"/>
</dbReference>
<dbReference type="NCBIfam" id="TIGR00539">
    <property type="entry name" value="hemN_rel"/>
    <property type="match status" value="1"/>
</dbReference>
<evidence type="ECO:0000313" key="3">
    <source>
        <dbReference type="EMBL" id="HJE39337.1"/>
    </source>
</evidence>
<dbReference type="SFLD" id="SFLDS00029">
    <property type="entry name" value="Radical_SAM"/>
    <property type="match status" value="1"/>
</dbReference>
<evidence type="ECO:0000256" key="2">
    <source>
        <dbReference type="RuleBase" id="RU364116"/>
    </source>
</evidence>
<comment type="function">
    <text evidence="2">Probably acts as a heme chaperone, transferring heme to an unknown acceptor. Binds one molecule of heme per monomer, possibly covalently. Binds 1 [4Fe-4S] cluster. The cluster is coordinated with 3 cysteines and an exchangeable S-adenosyl-L-methionine.</text>
</comment>
<dbReference type="EMBL" id="DYXT01000030">
    <property type="protein sequence ID" value="HJE39337.1"/>
    <property type="molecule type" value="Genomic_DNA"/>
</dbReference>
<reference evidence="3" key="2">
    <citation type="submission" date="2021-09" db="EMBL/GenBank/DDBJ databases">
        <authorList>
            <person name="Gilroy R."/>
        </authorList>
    </citation>
    <scope>NUCLEOTIDE SEQUENCE</scope>
    <source>
        <strain evidence="3">4100</strain>
    </source>
</reference>
<comment type="subcellular location">
    <subcellularLocation>
        <location evidence="2">Cytoplasm</location>
    </subcellularLocation>
</comment>
<organism evidence="3 4">
    <name type="scientific">Candidatus Amulumruptor caecigallinarius</name>
    <dbReference type="NCBI Taxonomy" id="2109911"/>
    <lineage>
        <taxon>Bacteria</taxon>
        <taxon>Pseudomonadati</taxon>
        <taxon>Bacteroidota</taxon>
        <taxon>Bacteroidia</taxon>
        <taxon>Bacteroidales</taxon>
        <taxon>Muribaculaceae</taxon>
        <taxon>Candidatus Amulumruptor</taxon>
    </lineage>
</organism>
<keyword evidence="2" id="KW-0143">Chaperone</keyword>
<dbReference type="InterPro" id="IPR006638">
    <property type="entry name" value="Elp3/MiaA/NifB-like_rSAM"/>
</dbReference>
<dbReference type="GO" id="GO:0051539">
    <property type="term" value="F:4 iron, 4 sulfur cluster binding"/>
    <property type="evidence" value="ECO:0007669"/>
    <property type="project" value="UniProtKB-UniRule"/>
</dbReference>
<reference evidence="3" key="1">
    <citation type="journal article" date="2021" name="PeerJ">
        <title>Extensive microbial diversity within the chicken gut microbiome revealed by metagenomics and culture.</title>
        <authorList>
            <person name="Gilroy R."/>
            <person name="Ravi A."/>
            <person name="Getino M."/>
            <person name="Pursley I."/>
            <person name="Horton D.L."/>
            <person name="Alikhan N.F."/>
            <person name="Baker D."/>
            <person name="Gharbi K."/>
            <person name="Hall N."/>
            <person name="Watson M."/>
            <person name="Adriaenssens E.M."/>
            <person name="Foster-Nyarko E."/>
            <person name="Jarju S."/>
            <person name="Secka A."/>
            <person name="Antonio M."/>
            <person name="Oren A."/>
            <person name="Chaudhuri R.R."/>
            <person name="La Ragione R."/>
            <person name="Hildebrand F."/>
            <person name="Pallen M.J."/>
        </authorList>
    </citation>
    <scope>NUCLEOTIDE SEQUENCE</scope>
    <source>
        <strain evidence="3">4100</strain>
    </source>
</reference>
<dbReference type="GO" id="GO:0005737">
    <property type="term" value="C:cytoplasm"/>
    <property type="evidence" value="ECO:0007669"/>
    <property type="project" value="UniProtKB-SubCell"/>
</dbReference>
<evidence type="ECO:0000313" key="4">
    <source>
        <dbReference type="Proteomes" id="UP000711407"/>
    </source>
</evidence>
<dbReference type="SFLD" id="SFLDG01065">
    <property type="entry name" value="anaerobic_coproporphyrinogen-I"/>
    <property type="match status" value="1"/>
</dbReference>
<dbReference type="GO" id="GO:0046872">
    <property type="term" value="F:metal ion binding"/>
    <property type="evidence" value="ECO:0007669"/>
    <property type="project" value="UniProtKB-UniRule"/>
</dbReference>
<sequence length="373" mass="41907">MGPGLYIHIPFCHSKCSYCDFYSMPLKHGMEDDYIDALLKEWELRHSELRNPPVTVYIGGGTPSILSDANLSKLLHGIGMNEMADLSEATIEVNPEDVTPARASMWRGLGINRVSMGIQALDDRLLAAIGRRHDSHTAIKAYDTLREAGFGNISLDLMYGLPSQTLEQWHRTLDVMLHRLHPEHLSAYMLSYEHGTRMTAMRDAGKIKPVDDDTVLSMYAMLCDMSRDAGYSHYEISNFALPGCESRHNSSYWDMSPYVGLGPGAHSFDGISIRRSNPWNIKTYIAALSKGITDYEEEQEDAATLHNDLVMVSLRTDRGLALECWPEYAERWMRISQPHIDSGDMALTGGRLAIAERSWPMSDAFISDLLIVM</sequence>
<dbReference type="AlphaFoldDB" id="A0A4Q0U7P9"/>
<keyword evidence="2" id="KW-0408">Iron</keyword>
<dbReference type="CDD" id="cd01335">
    <property type="entry name" value="Radical_SAM"/>
    <property type="match status" value="1"/>
</dbReference>
<dbReference type="PROSITE" id="PS51918">
    <property type="entry name" value="RADICAL_SAM"/>
    <property type="match status" value="1"/>
</dbReference>
<comment type="similarity">
    <text evidence="1">Belongs to the anaerobic coproporphyrinogen-III oxidase family. HemW subfamily.</text>
</comment>
<dbReference type="InterPro" id="IPR004559">
    <property type="entry name" value="HemW-like"/>
</dbReference>
<dbReference type="GO" id="GO:0006779">
    <property type="term" value="P:porphyrin-containing compound biosynthetic process"/>
    <property type="evidence" value="ECO:0007669"/>
    <property type="project" value="InterPro"/>
</dbReference>
<proteinExistence type="inferred from homology"/>